<dbReference type="Gramene" id="mRNA:HanXRQr2_Chr15g0680731">
    <property type="protein sequence ID" value="CDS:HanXRQr2_Chr15g0680731.1"/>
    <property type="gene ID" value="HanXRQr2_Chr15g0680731"/>
</dbReference>
<proteinExistence type="predicted"/>
<name>A0A9K3DXT9_HELAN</name>
<accession>A0A9K3DXT9</accession>
<protein>
    <submittedName>
        <fullName evidence="1">Uncharacterized protein</fullName>
    </submittedName>
</protein>
<reference evidence="1" key="2">
    <citation type="submission" date="2020-06" db="EMBL/GenBank/DDBJ databases">
        <title>Helianthus annuus Genome sequencing and assembly Release 2.</title>
        <authorList>
            <person name="Gouzy J."/>
            <person name="Langlade N."/>
            <person name="Munos S."/>
        </authorList>
    </citation>
    <scope>NUCLEOTIDE SEQUENCE</scope>
    <source>
        <tissue evidence="1">Leaves</tissue>
    </source>
</reference>
<organism evidence="1 2">
    <name type="scientific">Helianthus annuus</name>
    <name type="common">Common sunflower</name>
    <dbReference type="NCBI Taxonomy" id="4232"/>
    <lineage>
        <taxon>Eukaryota</taxon>
        <taxon>Viridiplantae</taxon>
        <taxon>Streptophyta</taxon>
        <taxon>Embryophyta</taxon>
        <taxon>Tracheophyta</taxon>
        <taxon>Spermatophyta</taxon>
        <taxon>Magnoliopsida</taxon>
        <taxon>eudicotyledons</taxon>
        <taxon>Gunneridae</taxon>
        <taxon>Pentapetalae</taxon>
        <taxon>asterids</taxon>
        <taxon>campanulids</taxon>
        <taxon>Asterales</taxon>
        <taxon>Asteraceae</taxon>
        <taxon>Asteroideae</taxon>
        <taxon>Heliantheae alliance</taxon>
        <taxon>Heliantheae</taxon>
        <taxon>Helianthus</taxon>
    </lineage>
</organism>
<evidence type="ECO:0000313" key="1">
    <source>
        <dbReference type="EMBL" id="KAF5763486.1"/>
    </source>
</evidence>
<comment type="caution">
    <text evidence="1">The sequence shown here is derived from an EMBL/GenBank/DDBJ whole genome shotgun (WGS) entry which is preliminary data.</text>
</comment>
<reference evidence="1" key="1">
    <citation type="journal article" date="2017" name="Nature">
        <title>The sunflower genome provides insights into oil metabolism, flowering and Asterid evolution.</title>
        <authorList>
            <person name="Badouin H."/>
            <person name="Gouzy J."/>
            <person name="Grassa C.J."/>
            <person name="Murat F."/>
            <person name="Staton S.E."/>
            <person name="Cottret L."/>
            <person name="Lelandais-Briere C."/>
            <person name="Owens G.L."/>
            <person name="Carrere S."/>
            <person name="Mayjonade B."/>
            <person name="Legrand L."/>
            <person name="Gill N."/>
            <person name="Kane N.C."/>
            <person name="Bowers J.E."/>
            <person name="Hubner S."/>
            <person name="Bellec A."/>
            <person name="Berard A."/>
            <person name="Berges H."/>
            <person name="Blanchet N."/>
            <person name="Boniface M.C."/>
            <person name="Brunel D."/>
            <person name="Catrice O."/>
            <person name="Chaidir N."/>
            <person name="Claudel C."/>
            <person name="Donnadieu C."/>
            <person name="Faraut T."/>
            <person name="Fievet G."/>
            <person name="Helmstetter N."/>
            <person name="King M."/>
            <person name="Knapp S.J."/>
            <person name="Lai Z."/>
            <person name="Le Paslier M.C."/>
            <person name="Lippi Y."/>
            <person name="Lorenzon L."/>
            <person name="Mandel J.R."/>
            <person name="Marage G."/>
            <person name="Marchand G."/>
            <person name="Marquand E."/>
            <person name="Bret-Mestries E."/>
            <person name="Morien E."/>
            <person name="Nambeesan S."/>
            <person name="Nguyen T."/>
            <person name="Pegot-Espagnet P."/>
            <person name="Pouilly N."/>
            <person name="Raftis F."/>
            <person name="Sallet E."/>
            <person name="Schiex T."/>
            <person name="Thomas J."/>
            <person name="Vandecasteele C."/>
            <person name="Vares D."/>
            <person name="Vear F."/>
            <person name="Vautrin S."/>
            <person name="Crespi M."/>
            <person name="Mangin B."/>
            <person name="Burke J.M."/>
            <person name="Salse J."/>
            <person name="Munos S."/>
            <person name="Vincourt P."/>
            <person name="Rieseberg L.H."/>
            <person name="Langlade N.B."/>
        </authorList>
    </citation>
    <scope>NUCLEOTIDE SEQUENCE</scope>
    <source>
        <tissue evidence="1">Leaves</tissue>
    </source>
</reference>
<dbReference type="Proteomes" id="UP000215914">
    <property type="component" value="Unassembled WGS sequence"/>
</dbReference>
<dbReference type="EMBL" id="MNCJ02000330">
    <property type="protein sequence ID" value="KAF5763486.1"/>
    <property type="molecule type" value="Genomic_DNA"/>
</dbReference>
<evidence type="ECO:0000313" key="2">
    <source>
        <dbReference type="Proteomes" id="UP000215914"/>
    </source>
</evidence>
<keyword evidence="2" id="KW-1185">Reference proteome</keyword>
<gene>
    <name evidence="1" type="ORF">HanXRQr2_Chr15g0680731</name>
</gene>
<dbReference type="AlphaFoldDB" id="A0A9K3DXT9"/>
<sequence length="67" mass="7816">MLSQNKHLSMINNQLNNIHVQSFISNPKTCKSIRKNTNLNCPKNTNTNIYYTTKKLRNKKQTQNHGD</sequence>